<feature type="domain" description="HTH tetR-type" evidence="5">
    <location>
        <begin position="17"/>
        <end position="77"/>
    </location>
</feature>
<evidence type="ECO:0000259" key="5">
    <source>
        <dbReference type="PROSITE" id="PS50977"/>
    </source>
</evidence>
<dbReference type="GO" id="GO:0003700">
    <property type="term" value="F:DNA-binding transcription factor activity"/>
    <property type="evidence" value="ECO:0007669"/>
    <property type="project" value="TreeGrafter"/>
</dbReference>
<evidence type="ECO:0000256" key="3">
    <source>
        <dbReference type="ARBA" id="ARBA00023163"/>
    </source>
</evidence>
<dbReference type="InterPro" id="IPR036271">
    <property type="entry name" value="Tet_transcr_reg_TetR-rel_C_sf"/>
</dbReference>
<feature type="DNA-binding region" description="H-T-H motif" evidence="4">
    <location>
        <begin position="40"/>
        <end position="59"/>
    </location>
</feature>
<dbReference type="Gene3D" id="1.10.357.10">
    <property type="entry name" value="Tetracycline Repressor, domain 2"/>
    <property type="match status" value="1"/>
</dbReference>
<dbReference type="AlphaFoldDB" id="A0A9W6W2Y5"/>
<dbReference type="SUPFAM" id="SSF46689">
    <property type="entry name" value="Homeodomain-like"/>
    <property type="match status" value="1"/>
</dbReference>
<dbReference type="PANTHER" id="PTHR30055">
    <property type="entry name" value="HTH-TYPE TRANSCRIPTIONAL REGULATOR RUTR"/>
    <property type="match status" value="1"/>
</dbReference>
<protein>
    <submittedName>
        <fullName evidence="6">TetR family transcriptional regulator</fullName>
    </submittedName>
</protein>
<dbReference type="Pfam" id="PF00440">
    <property type="entry name" value="TetR_N"/>
    <property type="match status" value="1"/>
</dbReference>
<dbReference type="Proteomes" id="UP001165074">
    <property type="component" value="Unassembled WGS sequence"/>
</dbReference>
<accession>A0A9W6W2Y5</accession>
<organism evidence="6 7">
    <name type="scientific">Actinoallomurus iriomotensis</name>
    <dbReference type="NCBI Taxonomy" id="478107"/>
    <lineage>
        <taxon>Bacteria</taxon>
        <taxon>Bacillati</taxon>
        <taxon>Actinomycetota</taxon>
        <taxon>Actinomycetes</taxon>
        <taxon>Streptosporangiales</taxon>
        <taxon>Thermomonosporaceae</taxon>
        <taxon>Actinoallomurus</taxon>
    </lineage>
</organism>
<dbReference type="PROSITE" id="PS50977">
    <property type="entry name" value="HTH_TETR_2"/>
    <property type="match status" value="1"/>
</dbReference>
<gene>
    <name evidence="6" type="ORF">Airi02_073490</name>
</gene>
<sequence>MGSSSESRARRWSPNQRAKQEQIIEAAKEVLARDGLAACTARAVADASPLTKSAIHYYFDDMDEIIDGAMARHMSGCLDRIRAAADEHERPVDRFWAAVRAYLEIFAERPNAALLWFSYWVDVGQKSRLEPIDRMHQAMIGVLRDLLADIPVDDAPGRAHALFSYLLGTLMQQAVRPLPFAELMPEIASVCRLDSAGPGEGRTAQVLPER</sequence>
<dbReference type="RefSeq" id="WP_285579688.1">
    <property type="nucleotide sequence ID" value="NZ_BSTK01000013.1"/>
</dbReference>
<evidence type="ECO:0000313" key="6">
    <source>
        <dbReference type="EMBL" id="GLY89420.1"/>
    </source>
</evidence>
<dbReference type="InterPro" id="IPR050109">
    <property type="entry name" value="HTH-type_TetR-like_transc_reg"/>
</dbReference>
<proteinExistence type="predicted"/>
<keyword evidence="1" id="KW-0805">Transcription regulation</keyword>
<dbReference type="InterPro" id="IPR001647">
    <property type="entry name" value="HTH_TetR"/>
</dbReference>
<dbReference type="PRINTS" id="PR00455">
    <property type="entry name" value="HTHTETR"/>
</dbReference>
<keyword evidence="7" id="KW-1185">Reference proteome</keyword>
<evidence type="ECO:0000256" key="2">
    <source>
        <dbReference type="ARBA" id="ARBA00023125"/>
    </source>
</evidence>
<name>A0A9W6W2Y5_9ACTN</name>
<dbReference type="SUPFAM" id="SSF48498">
    <property type="entry name" value="Tetracyclin repressor-like, C-terminal domain"/>
    <property type="match status" value="1"/>
</dbReference>
<dbReference type="PANTHER" id="PTHR30055:SF234">
    <property type="entry name" value="HTH-TYPE TRANSCRIPTIONAL REGULATOR BETI"/>
    <property type="match status" value="1"/>
</dbReference>
<keyword evidence="2 4" id="KW-0238">DNA-binding</keyword>
<dbReference type="GO" id="GO:0000976">
    <property type="term" value="F:transcription cis-regulatory region binding"/>
    <property type="evidence" value="ECO:0007669"/>
    <property type="project" value="TreeGrafter"/>
</dbReference>
<evidence type="ECO:0000313" key="7">
    <source>
        <dbReference type="Proteomes" id="UP001165074"/>
    </source>
</evidence>
<evidence type="ECO:0000256" key="4">
    <source>
        <dbReference type="PROSITE-ProRule" id="PRU00335"/>
    </source>
</evidence>
<evidence type="ECO:0000256" key="1">
    <source>
        <dbReference type="ARBA" id="ARBA00023015"/>
    </source>
</evidence>
<reference evidence="6" key="1">
    <citation type="submission" date="2023-03" db="EMBL/GenBank/DDBJ databases">
        <title>Actinoallomurus iriomotensis NBRC 103684.</title>
        <authorList>
            <person name="Ichikawa N."/>
            <person name="Sato H."/>
            <person name="Tonouchi N."/>
        </authorList>
    </citation>
    <scope>NUCLEOTIDE SEQUENCE</scope>
    <source>
        <strain evidence="6">NBRC 103684</strain>
    </source>
</reference>
<comment type="caution">
    <text evidence="6">The sequence shown here is derived from an EMBL/GenBank/DDBJ whole genome shotgun (WGS) entry which is preliminary data.</text>
</comment>
<dbReference type="EMBL" id="BSTK01000013">
    <property type="protein sequence ID" value="GLY89420.1"/>
    <property type="molecule type" value="Genomic_DNA"/>
</dbReference>
<dbReference type="InterPro" id="IPR009057">
    <property type="entry name" value="Homeodomain-like_sf"/>
</dbReference>
<keyword evidence="3" id="KW-0804">Transcription</keyword>